<feature type="transmembrane region" description="Helical" evidence="1">
    <location>
        <begin position="34"/>
        <end position="56"/>
    </location>
</feature>
<dbReference type="AlphaFoldDB" id="A0A2P2PNG4"/>
<protein>
    <submittedName>
        <fullName evidence="2">Uncharacterized protein</fullName>
    </submittedName>
</protein>
<reference evidence="2" key="1">
    <citation type="submission" date="2018-02" db="EMBL/GenBank/DDBJ databases">
        <title>Rhizophora mucronata_Transcriptome.</title>
        <authorList>
            <person name="Meera S.P."/>
            <person name="Sreeshan A."/>
            <person name="Augustine A."/>
        </authorList>
    </citation>
    <scope>NUCLEOTIDE SEQUENCE</scope>
    <source>
        <tissue evidence="2">Leaf</tissue>
    </source>
</reference>
<keyword evidence="1" id="KW-0472">Membrane</keyword>
<evidence type="ECO:0000313" key="2">
    <source>
        <dbReference type="EMBL" id="MBX56310.1"/>
    </source>
</evidence>
<name>A0A2P2PNG4_RHIMU</name>
<evidence type="ECO:0000256" key="1">
    <source>
        <dbReference type="SAM" id="Phobius"/>
    </source>
</evidence>
<proteinExistence type="predicted"/>
<sequence length="70" mass="8008">MMVLAFQREKIIQKTKSFPLKRMFEVPGRQVQSLILDSGSLLLVVLLVLITCRIALLIRRCPLFSNCNCT</sequence>
<dbReference type="EMBL" id="GGEC01075826">
    <property type="protein sequence ID" value="MBX56310.1"/>
    <property type="molecule type" value="Transcribed_RNA"/>
</dbReference>
<keyword evidence="1" id="KW-0812">Transmembrane</keyword>
<accession>A0A2P2PNG4</accession>
<keyword evidence="1" id="KW-1133">Transmembrane helix</keyword>
<organism evidence="2">
    <name type="scientific">Rhizophora mucronata</name>
    <name type="common">Asiatic mangrove</name>
    <dbReference type="NCBI Taxonomy" id="61149"/>
    <lineage>
        <taxon>Eukaryota</taxon>
        <taxon>Viridiplantae</taxon>
        <taxon>Streptophyta</taxon>
        <taxon>Embryophyta</taxon>
        <taxon>Tracheophyta</taxon>
        <taxon>Spermatophyta</taxon>
        <taxon>Magnoliopsida</taxon>
        <taxon>eudicotyledons</taxon>
        <taxon>Gunneridae</taxon>
        <taxon>Pentapetalae</taxon>
        <taxon>rosids</taxon>
        <taxon>fabids</taxon>
        <taxon>Malpighiales</taxon>
        <taxon>Rhizophoraceae</taxon>
        <taxon>Rhizophora</taxon>
    </lineage>
</organism>